<dbReference type="InterPro" id="IPR038081">
    <property type="entry name" value="CalX-like_sf"/>
</dbReference>
<evidence type="ECO:0000313" key="1">
    <source>
        <dbReference type="EMBL" id="EBY8863563.1"/>
    </source>
</evidence>
<reference evidence="1" key="1">
    <citation type="submission" date="2018-09" db="EMBL/GenBank/DDBJ databases">
        <authorList>
            <person name="Ashton P.M."/>
            <person name="Dallman T."/>
            <person name="Nair S."/>
            <person name="De Pinna E."/>
            <person name="Peters T."/>
            <person name="Grant K."/>
        </authorList>
    </citation>
    <scope>NUCLEOTIDE SEQUENCE</scope>
    <source>
        <strain evidence="1">478536</strain>
    </source>
</reference>
<dbReference type="EMBL" id="AAHPJJ010000048">
    <property type="protein sequence ID" value="EBY8863563.1"/>
    <property type="molecule type" value="Genomic_DNA"/>
</dbReference>
<evidence type="ECO:0008006" key="2">
    <source>
        <dbReference type="Google" id="ProtNLM"/>
    </source>
</evidence>
<organism evidence="1">
    <name type="scientific">Salmonella enteritidis</name>
    <dbReference type="NCBI Taxonomy" id="149539"/>
    <lineage>
        <taxon>Bacteria</taxon>
        <taxon>Pseudomonadati</taxon>
        <taxon>Pseudomonadota</taxon>
        <taxon>Gammaproteobacteria</taxon>
        <taxon>Enterobacterales</taxon>
        <taxon>Enterobacteriaceae</taxon>
        <taxon>Salmonella</taxon>
    </lineage>
</organism>
<comment type="caution">
    <text evidence="1">The sequence shown here is derived from an EMBL/GenBank/DDBJ whole genome shotgun (WGS) entry which is preliminary data.</text>
</comment>
<dbReference type="Gene3D" id="2.60.40.2030">
    <property type="match status" value="1"/>
</dbReference>
<feature type="non-terminal residue" evidence="1">
    <location>
        <position position="226"/>
    </location>
</feature>
<accession>A0A5X1B0X0</accession>
<gene>
    <name evidence="1" type="ORF">D6S88_24190</name>
</gene>
<dbReference type="AlphaFoldDB" id="A0A5X1B0X0"/>
<sequence>VSAATADEGSNLVHTVTLSNPTEVAVSYPFAITDGSATVGSDYDNAPVFSAGVVLNADGTITIPAGVTSFTVSYPTTDDATDELNETTTLTIGTGSGTGTISDTDLPPVISIGAADAAGIEGAAGDTIVFSINQTGLSDRATSVIATLNLTDAEAADINSIVLTNADGTTQTLTVAQAIAGVSVSIPAGTEPANMPSFSITPTQDAIYEISETIGMSLSNPVNATL</sequence>
<proteinExistence type="predicted"/>
<feature type="non-terminal residue" evidence="1">
    <location>
        <position position="1"/>
    </location>
</feature>
<name>A0A5X1B0X0_SALEN</name>
<protein>
    <recommendedName>
        <fullName evidence="2">Calx-beta domain-containing protein</fullName>
    </recommendedName>
</protein>
<dbReference type="SUPFAM" id="SSF141072">
    <property type="entry name" value="CalX-like"/>
    <property type="match status" value="2"/>
</dbReference>